<protein>
    <recommendedName>
        <fullName evidence="3">Copper amine oxidase N-terminal domain-containing protein</fullName>
    </recommendedName>
</protein>
<dbReference type="EMBL" id="FZOJ01000014">
    <property type="protein sequence ID" value="SNS61301.1"/>
    <property type="molecule type" value="Genomic_DNA"/>
</dbReference>
<dbReference type="RefSeq" id="WP_089283624.1">
    <property type="nucleotide sequence ID" value="NZ_FZOJ01000014.1"/>
</dbReference>
<evidence type="ECO:0000313" key="2">
    <source>
        <dbReference type="Proteomes" id="UP000198304"/>
    </source>
</evidence>
<keyword evidence="2" id="KW-1185">Reference proteome</keyword>
<gene>
    <name evidence="1" type="ORF">SAMN05446037_101476</name>
</gene>
<name>A0A239FWN3_9FIRM</name>
<dbReference type="AlphaFoldDB" id="A0A239FWN3"/>
<sequence length="171" mass="19265">MKKIHIKSLVLGLVIGIVGITTVFSTSEIKSATFSDSKVYFYGNEIPLKNSLVLIEKEGNSDAQLYMPMKELLEYMQFNVQWNSSDSSVNLTMNAYNGYDNSNNANIPLDIETTDADKKALDIIQRTGNWGYIEPYLPYMSSDGIKKSVEIYNSKHMNPSEHKKASDYINA</sequence>
<evidence type="ECO:0000313" key="1">
    <source>
        <dbReference type="EMBL" id="SNS61301.1"/>
    </source>
</evidence>
<proteinExistence type="predicted"/>
<organism evidence="1 2">
    <name type="scientific">Anaerovirgula multivorans</name>
    <dbReference type="NCBI Taxonomy" id="312168"/>
    <lineage>
        <taxon>Bacteria</taxon>
        <taxon>Bacillati</taxon>
        <taxon>Bacillota</taxon>
        <taxon>Clostridia</taxon>
        <taxon>Peptostreptococcales</taxon>
        <taxon>Natronincolaceae</taxon>
        <taxon>Anaerovirgula</taxon>
    </lineage>
</organism>
<accession>A0A239FWN3</accession>
<dbReference type="OrthoDB" id="1906491at2"/>
<dbReference type="Proteomes" id="UP000198304">
    <property type="component" value="Unassembled WGS sequence"/>
</dbReference>
<evidence type="ECO:0008006" key="3">
    <source>
        <dbReference type="Google" id="ProtNLM"/>
    </source>
</evidence>
<reference evidence="1 2" key="1">
    <citation type="submission" date="2017-06" db="EMBL/GenBank/DDBJ databases">
        <authorList>
            <person name="Kim H.J."/>
            <person name="Triplett B.A."/>
        </authorList>
    </citation>
    <scope>NUCLEOTIDE SEQUENCE [LARGE SCALE GENOMIC DNA]</scope>
    <source>
        <strain evidence="1 2">SCA</strain>
    </source>
</reference>